<protein>
    <submittedName>
        <fullName evidence="9 10">RING finger and SPRY domain-containing protein 1-like</fullName>
    </submittedName>
</protein>
<dbReference type="Pfam" id="PF13920">
    <property type="entry name" value="zf-C3HC4_3"/>
    <property type="match status" value="1"/>
</dbReference>
<dbReference type="GeneID" id="110981310"/>
<evidence type="ECO:0000256" key="1">
    <source>
        <dbReference type="ARBA" id="ARBA00022723"/>
    </source>
</evidence>
<dbReference type="GO" id="GO:0051603">
    <property type="term" value="P:proteolysis involved in protein catabolic process"/>
    <property type="evidence" value="ECO:0007669"/>
    <property type="project" value="TreeGrafter"/>
</dbReference>
<dbReference type="InterPro" id="IPR001841">
    <property type="entry name" value="Znf_RING"/>
</dbReference>
<keyword evidence="8" id="KW-1185">Reference proteome</keyword>
<dbReference type="InterPro" id="IPR035774">
    <property type="entry name" value="SPRY_RSPRY1"/>
</dbReference>
<feature type="region of interest" description="Disordered" evidence="5">
    <location>
        <begin position="45"/>
        <end position="101"/>
    </location>
</feature>
<dbReference type="InterPro" id="IPR003877">
    <property type="entry name" value="SPRY_dom"/>
</dbReference>
<keyword evidence="3" id="KW-0862">Zinc</keyword>
<dbReference type="GO" id="GO:0005737">
    <property type="term" value="C:cytoplasm"/>
    <property type="evidence" value="ECO:0007669"/>
    <property type="project" value="TreeGrafter"/>
</dbReference>
<dbReference type="CTD" id="89970"/>
<dbReference type="GO" id="GO:0004842">
    <property type="term" value="F:ubiquitin-protein transferase activity"/>
    <property type="evidence" value="ECO:0007669"/>
    <property type="project" value="InterPro"/>
</dbReference>
<sequence length="611" mass="68974">MIVTVWASYLLLQDPPPLFVYAARAFNSGLVCLARGIYHMGSSCFSKDRSRQPPCRHHQNHHGNHRQRHHHQQQHGQHGQPHPPPRGHHVTVMHQSAQQSLERQLRNVRHPNLFLTRLSSSDNDDDDDDNTNTDILVLDTLSIIRRLVDNDPEPPSSMLRLHDIAESESGWLRVVLSMIRVIPMEDGLGPAVITLLIDECPLPTVETIHRLYGALGIPKGLPQEALACAAKHRNIATVLGCLAEKLAGPKSITMLTGDVLQYLLSSLNLKFSPQVVLFSLIALEKFSQTSENKITISNSGIREHLLPLEKYANSEDLMLRQVGFCAQWCLDNLFLVEGRPYTHELVSLKDCHAMLNDRDVSEYLKITPTGLEARSDASSFESVRCTFCVDAGVWYYEVRIITDGVMQIGWATKNSKFLNQEGYGIGDDEFSFSYDGCRQLLWYKAKSRPHRHPMWKAGDIVGFLLDLERQEMLISLNGNFLPPERDVFTSAQSGFFAAASFMSFQQCEFNFGMKAFFYPPQVPFKTFNEYATLAPDDKVILPKHKKMALLRHMSVSENACNLCFDREANVILKPCNHSGVCMECAIQLEQCHLCRGSISVRAFLQDGELQS</sequence>
<dbReference type="SMART" id="SM00449">
    <property type="entry name" value="SPRY"/>
    <property type="match status" value="1"/>
</dbReference>
<evidence type="ECO:0000256" key="3">
    <source>
        <dbReference type="ARBA" id="ARBA00022833"/>
    </source>
</evidence>
<dbReference type="OMA" id="IAFDGCR"/>
<dbReference type="InterPro" id="IPR043136">
    <property type="entry name" value="B30.2/SPRY_sf"/>
</dbReference>
<dbReference type="AlphaFoldDB" id="A0A8B7YT04"/>
<dbReference type="SUPFAM" id="SSF49899">
    <property type="entry name" value="Concanavalin A-like lectins/glucanases"/>
    <property type="match status" value="1"/>
</dbReference>
<dbReference type="InterPro" id="IPR001870">
    <property type="entry name" value="B30.2/SPRY"/>
</dbReference>
<reference evidence="9 10" key="1">
    <citation type="submission" date="2025-04" db="UniProtKB">
        <authorList>
            <consortium name="RefSeq"/>
        </authorList>
    </citation>
    <scope>IDENTIFICATION</scope>
</reference>
<gene>
    <name evidence="9 10" type="primary">LOC110981310</name>
</gene>
<dbReference type="PANTHER" id="PTHR13363">
    <property type="entry name" value="RING FINGER AND SRY DOMAIN-CONTAINING"/>
    <property type="match status" value="1"/>
</dbReference>
<dbReference type="OrthoDB" id="10017393at2759"/>
<feature type="compositionally biased region" description="Basic residues" evidence="5">
    <location>
        <begin position="54"/>
        <end position="73"/>
    </location>
</feature>
<dbReference type="Gene3D" id="2.60.120.920">
    <property type="match status" value="1"/>
</dbReference>
<feature type="domain" description="RING-type" evidence="6">
    <location>
        <begin position="560"/>
        <end position="595"/>
    </location>
</feature>
<feature type="domain" description="B30.2/SPRY" evidence="7">
    <location>
        <begin position="333"/>
        <end position="516"/>
    </location>
</feature>
<dbReference type="Gene3D" id="3.30.40.10">
    <property type="entry name" value="Zinc/RING finger domain, C3HC4 (zinc finger)"/>
    <property type="match status" value="1"/>
</dbReference>
<dbReference type="Pfam" id="PF00622">
    <property type="entry name" value="SPRY"/>
    <property type="match status" value="1"/>
</dbReference>
<evidence type="ECO:0000256" key="5">
    <source>
        <dbReference type="SAM" id="MobiDB-lite"/>
    </source>
</evidence>
<dbReference type="RefSeq" id="XP_022094486.1">
    <property type="nucleotide sequence ID" value="XM_022238794.1"/>
</dbReference>
<dbReference type="InterPro" id="IPR013083">
    <property type="entry name" value="Znf_RING/FYVE/PHD"/>
</dbReference>
<evidence type="ECO:0000259" key="6">
    <source>
        <dbReference type="PROSITE" id="PS50089"/>
    </source>
</evidence>
<evidence type="ECO:0000313" key="8">
    <source>
        <dbReference type="Proteomes" id="UP000694845"/>
    </source>
</evidence>
<dbReference type="PROSITE" id="PS50089">
    <property type="entry name" value="ZF_RING_2"/>
    <property type="match status" value="1"/>
</dbReference>
<keyword evidence="1" id="KW-0479">Metal-binding</keyword>
<evidence type="ECO:0000256" key="2">
    <source>
        <dbReference type="ARBA" id="ARBA00022771"/>
    </source>
</evidence>
<evidence type="ECO:0000256" key="4">
    <source>
        <dbReference type="PROSITE-ProRule" id="PRU00175"/>
    </source>
</evidence>
<dbReference type="PROSITE" id="PS50188">
    <property type="entry name" value="B302_SPRY"/>
    <property type="match status" value="1"/>
</dbReference>
<dbReference type="RefSeq" id="XP_022094485.1">
    <property type="nucleotide sequence ID" value="XM_022238793.1"/>
</dbReference>
<dbReference type="GO" id="GO:0008270">
    <property type="term" value="F:zinc ion binding"/>
    <property type="evidence" value="ECO:0007669"/>
    <property type="project" value="UniProtKB-KW"/>
</dbReference>
<dbReference type="KEGG" id="aplc:110981310"/>
<dbReference type="InterPro" id="IPR045129">
    <property type="entry name" value="RNF123/RKP/RSPRY1"/>
</dbReference>
<evidence type="ECO:0000259" key="7">
    <source>
        <dbReference type="PROSITE" id="PS50188"/>
    </source>
</evidence>
<dbReference type="Proteomes" id="UP000694845">
    <property type="component" value="Unplaced"/>
</dbReference>
<evidence type="ECO:0000313" key="10">
    <source>
        <dbReference type="RefSeq" id="XP_022094486.1"/>
    </source>
</evidence>
<dbReference type="CDD" id="cd16566">
    <property type="entry name" value="RING-HC_RSPRY1"/>
    <property type="match status" value="1"/>
</dbReference>
<evidence type="ECO:0000313" key="9">
    <source>
        <dbReference type="RefSeq" id="XP_022094485.1"/>
    </source>
</evidence>
<organism evidence="8 10">
    <name type="scientific">Acanthaster planci</name>
    <name type="common">Crown-of-thorns starfish</name>
    <dbReference type="NCBI Taxonomy" id="133434"/>
    <lineage>
        <taxon>Eukaryota</taxon>
        <taxon>Metazoa</taxon>
        <taxon>Echinodermata</taxon>
        <taxon>Eleutherozoa</taxon>
        <taxon>Asterozoa</taxon>
        <taxon>Asteroidea</taxon>
        <taxon>Valvatacea</taxon>
        <taxon>Valvatida</taxon>
        <taxon>Acanthasteridae</taxon>
        <taxon>Acanthaster</taxon>
    </lineage>
</organism>
<dbReference type="PANTHER" id="PTHR13363:SF6">
    <property type="entry name" value="RING FINGER AND SPRY DOMAIN-CONTAINING PROTEIN 1"/>
    <property type="match status" value="1"/>
</dbReference>
<dbReference type="InterPro" id="IPR013320">
    <property type="entry name" value="ConA-like_dom_sf"/>
</dbReference>
<dbReference type="CDD" id="cd12883">
    <property type="entry name" value="SPRY_RING"/>
    <property type="match status" value="1"/>
</dbReference>
<accession>A0A8B7YT04</accession>
<keyword evidence="2 4" id="KW-0863">Zinc-finger</keyword>
<name>A0A8B7YT04_ACAPL</name>
<proteinExistence type="predicted"/>